<evidence type="ECO:0000313" key="1">
    <source>
        <dbReference type="EMBL" id="EPF28618.1"/>
    </source>
</evidence>
<organism evidence="1 2">
    <name type="scientific">Treponema medium ATCC 700293</name>
    <dbReference type="NCBI Taxonomy" id="1125700"/>
    <lineage>
        <taxon>Bacteria</taxon>
        <taxon>Pseudomonadati</taxon>
        <taxon>Spirochaetota</taxon>
        <taxon>Spirochaetia</taxon>
        <taxon>Spirochaetales</taxon>
        <taxon>Treponemataceae</taxon>
        <taxon>Treponema</taxon>
    </lineage>
</organism>
<protein>
    <submittedName>
        <fullName evidence="1">Uncharacterized protein</fullName>
    </submittedName>
</protein>
<gene>
    <name evidence="1" type="ORF">HMPREF9195_01316</name>
</gene>
<evidence type="ECO:0000313" key="2">
    <source>
        <dbReference type="Proteomes" id="UP000014634"/>
    </source>
</evidence>
<name>A0AA87NLT7_TREMD</name>
<dbReference type="EMBL" id="ATFE01000009">
    <property type="protein sequence ID" value="EPF28618.1"/>
    <property type="molecule type" value="Genomic_DNA"/>
</dbReference>
<proteinExistence type="predicted"/>
<dbReference type="Proteomes" id="UP000014634">
    <property type="component" value="Unassembled WGS sequence"/>
</dbReference>
<comment type="caution">
    <text evidence="1">The sequence shown here is derived from an EMBL/GenBank/DDBJ whole genome shotgun (WGS) entry which is preliminary data.</text>
</comment>
<sequence>MLGAYKKHPQAYLLYVEDCFLLSDNADIRIFSKDTKKIILRTQRHLQEQIIKSYKVFYSM</sequence>
<accession>A0AA87NLT7</accession>
<reference evidence="1 2" key="1">
    <citation type="submission" date="2013-04" db="EMBL/GenBank/DDBJ databases">
        <title>The Genome Sequence of Treponema medium ATCC 700293.</title>
        <authorList>
            <consortium name="The Broad Institute Genomics Platform"/>
            <person name="Earl A."/>
            <person name="Ward D."/>
            <person name="Feldgarden M."/>
            <person name="Gevers D."/>
            <person name="Leonetti C."/>
            <person name="Blanton J.M."/>
            <person name="Dewhirst F.E."/>
            <person name="Izard J."/>
            <person name="Walker B."/>
            <person name="Young S."/>
            <person name="Zeng Q."/>
            <person name="Gargeya S."/>
            <person name="Fitzgerald M."/>
            <person name="Haas B."/>
            <person name="Abouelleil A."/>
            <person name="Allen A.W."/>
            <person name="Alvarado L."/>
            <person name="Arachchi H.M."/>
            <person name="Berlin A.M."/>
            <person name="Chapman S.B."/>
            <person name="Gainer-Dewar J."/>
            <person name="Goldberg J."/>
            <person name="Griggs A."/>
            <person name="Gujja S."/>
            <person name="Hansen M."/>
            <person name="Howarth C."/>
            <person name="Imamovic A."/>
            <person name="Ireland A."/>
            <person name="Larimer J."/>
            <person name="McCowan C."/>
            <person name="Murphy C."/>
            <person name="Pearson M."/>
            <person name="Poon T.W."/>
            <person name="Priest M."/>
            <person name="Roberts A."/>
            <person name="Saif S."/>
            <person name="Shea T."/>
            <person name="Sisk P."/>
            <person name="Sykes S."/>
            <person name="Wortman J."/>
            <person name="Nusbaum C."/>
            <person name="Birren B."/>
        </authorList>
    </citation>
    <scope>NUCLEOTIDE SEQUENCE [LARGE SCALE GENOMIC DNA]</scope>
    <source>
        <strain evidence="1 2">ATCC 700293</strain>
    </source>
</reference>
<dbReference type="AlphaFoldDB" id="A0AA87NLT7"/>